<proteinExistence type="predicted"/>
<name>H0E8S2_9ACTN</name>
<dbReference type="Proteomes" id="UP000005143">
    <property type="component" value="Unassembled WGS sequence"/>
</dbReference>
<comment type="caution">
    <text evidence="2">The sequence shown here is derived from an EMBL/GenBank/DDBJ whole genome shotgun (WGS) entry which is preliminary data.</text>
</comment>
<organism evidence="2 3">
    <name type="scientific">Patulibacter medicamentivorans</name>
    <dbReference type="NCBI Taxonomy" id="1097667"/>
    <lineage>
        <taxon>Bacteria</taxon>
        <taxon>Bacillati</taxon>
        <taxon>Actinomycetota</taxon>
        <taxon>Thermoleophilia</taxon>
        <taxon>Solirubrobacterales</taxon>
        <taxon>Patulibacteraceae</taxon>
        <taxon>Patulibacter</taxon>
    </lineage>
</organism>
<keyword evidence="3" id="KW-1185">Reference proteome</keyword>
<gene>
    <name evidence="2" type="ORF">PAI11_32360</name>
</gene>
<evidence type="ECO:0000313" key="2">
    <source>
        <dbReference type="EMBL" id="EHN09950.1"/>
    </source>
</evidence>
<reference evidence="2 3" key="1">
    <citation type="journal article" date="2013" name="Biodegradation">
        <title>Quantitative proteomic analysis of ibuprofen-degrading Patulibacter sp. strain I11.</title>
        <authorList>
            <person name="Almeida B."/>
            <person name="Kjeldal H."/>
            <person name="Lolas I."/>
            <person name="Knudsen A.D."/>
            <person name="Carvalho G."/>
            <person name="Nielsen K.L."/>
            <person name="Barreto Crespo M.T."/>
            <person name="Stensballe A."/>
            <person name="Nielsen J.L."/>
        </authorList>
    </citation>
    <scope>NUCLEOTIDE SEQUENCE [LARGE SCALE GENOMIC DNA]</scope>
    <source>
        <strain evidence="2 3">I11</strain>
    </source>
</reference>
<sequence>MRSAGRSANRRRLLRSVDRHTAHSTGALRASTRVPHRLRAVDRLGGRECPPAQARHEVLGR</sequence>
<dbReference type="AlphaFoldDB" id="H0E8S2"/>
<accession>H0E8S2</accession>
<protein>
    <submittedName>
        <fullName evidence="2">Uncharacterized protein</fullName>
    </submittedName>
</protein>
<evidence type="ECO:0000313" key="3">
    <source>
        <dbReference type="Proteomes" id="UP000005143"/>
    </source>
</evidence>
<evidence type="ECO:0000256" key="1">
    <source>
        <dbReference type="SAM" id="MobiDB-lite"/>
    </source>
</evidence>
<dbReference type="EMBL" id="AGUD01000246">
    <property type="protein sequence ID" value="EHN09950.1"/>
    <property type="molecule type" value="Genomic_DNA"/>
</dbReference>
<feature type="region of interest" description="Disordered" evidence="1">
    <location>
        <begin position="1"/>
        <end position="34"/>
    </location>
</feature>